<accession>A0ABR3HGJ8</accession>
<evidence type="ECO:0000313" key="2">
    <source>
        <dbReference type="Proteomes" id="UP001549920"/>
    </source>
</evidence>
<evidence type="ECO:0000313" key="1">
    <source>
        <dbReference type="EMBL" id="KAL0869535.1"/>
    </source>
</evidence>
<name>A0ABR3HGJ8_LOXSC</name>
<comment type="caution">
    <text evidence="1">The sequence shown here is derived from an EMBL/GenBank/DDBJ whole genome shotgun (WGS) entry which is preliminary data.</text>
</comment>
<dbReference type="Proteomes" id="UP001549920">
    <property type="component" value="Unassembled WGS sequence"/>
</dbReference>
<proteinExistence type="predicted"/>
<organism evidence="1 2">
    <name type="scientific">Loxostege sticticalis</name>
    <name type="common">Beet webworm moth</name>
    <dbReference type="NCBI Taxonomy" id="481309"/>
    <lineage>
        <taxon>Eukaryota</taxon>
        <taxon>Metazoa</taxon>
        <taxon>Ecdysozoa</taxon>
        <taxon>Arthropoda</taxon>
        <taxon>Hexapoda</taxon>
        <taxon>Insecta</taxon>
        <taxon>Pterygota</taxon>
        <taxon>Neoptera</taxon>
        <taxon>Endopterygota</taxon>
        <taxon>Lepidoptera</taxon>
        <taxon>Glossata</taxon>
        <taxon>Ditrysia</taxon>
        <taxon>Pyraloidea</taxon>
        <taxon>Crambidae</taxon>
        <taxon>Pyraustinae</taxon>
        <taxon>Loxostege</taxon>
    </lineage>
</organism>
<reference evidence="1 2" key="1">
    <citation type="submission" date="2024-06" db="EMBL/GenBank/DDBJ databases">
        <title>A chromosome-level genome assembly of beet webworm, Loxostege sticticalis.</title>
        <authorList>
            <person name="Zhang Y."/>
        </authorList>
    </citation>
    <scope>NUCLEOTIDE SEQUENCE [LARGE SCALE GENOMIC DNA]</scope>
    <source>
        <strain evidence="1">AQ026</strain>
        <tissue evidence="1">Whole body</tissue>
    </source>
</reference>
<gene>
    <name evidence="1" type="ORF">ABMA27_005804</name>
</gene>
<dbReference type="EMBL" id="JBEUOH010000019">
    <property type="protein sequence ID" value="KAL0869535.1"/>
    <property type="molecule type" value="Genomic_DNA"/>
</dbReference>
<sequence>MDKLQFDKMEVNTDLAKEYFKKNNHQFPKDPGSSDLKSEKDGACNTIFYGSCPEYEGLWIPKSHDLTIELDWKFRRLAEEVEKNAETFCQIEFMVRKIPVDEVRNYDIKLIVQNLLLGYRARWVRRIEFITMDESTPLFALGFVVQTLKENTLVNILCTKNTAAVCHFFVELCHKVGLDSVKIFNVEFIHPDYAVQLFDRDSCVGVITEHADVDSAVDTFVRTTIRVSRRRIRFVRSLVSGRLTVVCCAQYPWRLRLVLVAESAWGAWEAAAARAGAADGCALPLAAPGAAPVPADAYRTARELLARLRERGAAFVSLWAGDVAAALELAHQAPAAVVWLNGYGAFDGPPQASQAIYTQESLENCMERVPIECTPADLLQKQEAWANMTFEQRRGIVLNVTDEFSVDELNDEGEKTLFTNLRSALRNIKSENFVDVVSDRICMGLTVPRKVILISSVCKPNYYFTSEEISKYLATHLTVGSAIVFAGGPLNKYFDRLASRIPITKRNNGSVVVDALPVWRNAARTKVIWMSFGTIFAN</sequence>
<protein>
    <submittedName>
        <fullName evidence="1">Uncharacterized protein</fullName>
    </submittedName>
</protein>
<keyword evidence="2" id="KW-1185">Reference proteome</keyword>